<reference evidence="1 2" key="1">
    <citation type="submission" date="2020-04" db="EMBL/GenBank/DDBJ databases">
        <authorList>
            <person name="De Canck E."/>
        </authorList>
    </citation>
    <scope>NUCLEOTIDE SEQUENCE [LARGE SCALE GENOMIC DNA]</scope>
    <source>
        <strain evidence="1 2">LMG 28138</strain>
    </source>
</reference>
<sequence>MKILGWKRLASACAASVLCGLLVGVFVEGRQCQTGATLSLLASIENKGRRNYSDRYRINISENTYVICAEAADESERMCSKGEIRIGRRRVDLLEQNFTRFSGGVPVSKGSSTAHWRFEILFQSDKEVVIYSPLEGVFVLKKTV</sequence>
<organism evidence="1 2">
    <name type="scientific">Pararobbsia alpina</name>
    <dbReference type="NCBI Taxonomy" id="621374"/>
    <lineage>
        <taxon>Bacteria</taxon>
        <taxon>Pseudomonadati</taxon>
        <taxon>Pseudomonadota</taxon>
        <taxon>Betaproteobacteria</taxon>
        <taxon>Burkholderiales</taxon>
        <taxon>Burkholderiaceae</taxon>
        <taxon>Pararobbsia</taxon>
    </lineage>
</organism>
<evidence type="ECO:0000313" key="1">
    <source>
        <dbReference type="EMBL" id="CAB3799742.1"/>
    </source>
</evidence>
<dbReference type="Proteomes" id="UP000494115">
    <property type="component" value="Unassembled WGS sequence"/>
</dbReference>
<protein>
    <submittedName>
        <fullName evidence="1">Uncharacterized protein</fullName>
    </submittedName>
</protein>
<accession>A0A6S7C2D2</accession>
<dbReference type="RefSeq" id="WP_175107330.1">
    <property type="nucleotide sequence ID" value="NZ_CADIKM010000034.1"/>
</dbReference>
<proteinExistence type="predicted"/>
<evidence type="ECO:0000313" key="2">
    <source>
        <dbReference type="Proteomes" id="UP000494115"/>
    </source>
</evidence>
<gene>
    <name evidence="1" type="ORF">LMG28138_04700</name>
</gene>
<dbReference type="AlphaFoldDB" id="A0A6S7C2D2"/>
<dbReference type="EMBL" id="CADIKM010000034">
    <property type="protein sequence ID" value="CAB3799742.1"/>
    <property type="molecule type" value="Genomic_DNA"/>
</dbReference>
<name>A0A6S7C2D2_9BURK</name>
<keyword evidence="2" id="KW-1185">Reference proteome</keyword>